<proteinExistence type="predicted"/>
<dbReference type="Pfam" id="PF02752">
    <property type="entry name" value="Arrestin_C"/>
    <property type="match status" value="1"/>
</dbReference>
<feature type="compositionally biased region" description="Pro residues" evidence="1">
    <location>
        <begin position="700"/>
        <end position="716"/>
    </location>
</feature>
<organism evidence="3 4">
    <name type="scientific">Naematelia encephala</name>
    <dbReference type="NCBI Taxonomy" id="71784"/>
    <lineage>
        <taxon>Eukaryota</taxon>
        <taxon>Fungi</taxon>
        <taxon>Dikarya</taxon>
        <taxon>Basidiomycota</taxon>
        <taxon>Agaricomycotina</taxon>
        <taxon>Tremellomycetes</taxon>
        <taxon>Tremellales</taxon>
        <taxon>Naemateliaceae</taxon>
        <taxon>Naematelia</taxon>
    </lineage>
</organism>
<dbReference type="InterPro" id="IPR014752">
    <property type="entry name" value="Arrestin-like_C"/>
</dbReference>
<feature type="compositionally biased region" description="Low complexity" evidence="1">
    <location>
        <begin position="678"/>
        <end position="699"/>
    </location>
</feature>
<dbReference type="OrthoDB" id="3230530at2759"/>
<feature type="domain" description="Arrestin C-terminal-like" evidence="2">
    <location>
        <begin position="245"/>
        <end position="401"/>
    </location>
</feature>
<feature type="compositionally biased region" description="Low complexity" evidence="1">
    <location>
        <begin position="532"/>
        <end position="550"/>
    </location>
</feature>
<name>A0A1Y2BLB6_9TREE</name>
<dbReference type="Proteomes" id="UP000193986">
    <property type="component" value="Unassembled WGS sequence"/>
</dbReference>
<dbReference type="STRING" id="71784.A0A1Y2BLB6"/>
<protein>
    <recommendedName>
        <fullName evidence="2">Arrestin C-terminal-like domain-containing protein</fullName>
    </recommendedName>
</protein>
<feature type="compositionally biased region" description="Pro residues" evidence="1">
    <location>
        <begin position="511"/>
        <end position="531"/>
    </location>
</feature>
<evidence type="ECO:0000256" key="1">
    <source>
        <dbReference type="SAM" id="MobiDB-lite"/>
    </source>
</evidence>
<reference evidence="3 4" key="1">
    <citation type="submission" date="2016-07" db="EMBL/GenBank/DDBJ databases">
        <title>Pervasive Adenine N6-methylation of Active Genes in Fungi.</title>
        <authorList>
            <consortium name="DOE Joint Genome Institute"/>
            <person name="Mondo S.J."/>
            <person name="Dannebaum R.O."/>
            <person name="Kuo R.C."/>
            <person name="Labutti K."/>
            <person name="Haridas S."/>
            <person name="Kuo A."/>
            <person name="Salamov A."/>
            <person name="Ahrendt S.R."/>
            <person name="Lipzen A."/>
            <person name="Sullivan W."/>
            <person name="Andreopoulos W.B."/>
            <person name="Clum A."/>
            <person name="Lindquist E."/>
            <person name="Daum C."/>
            <person name="Ramamoorthy G.K."/>
            <person name="Gryganskyi A."/>
            <person name="Culley D."/>
            <person name="Magnuson J.K."/>
            <person name="James T.Y."/>
            <person name="O'Malley M.A."/>
            <person name="Stajich J.E."/>
            <person name="Spatafora J.W."/>
            <person name="Visel A."/>
            <person name="Grigoriev I.V."/>
        </authorList>
    </citation>
    <scope>NUCLEOTIDE SEQUENCE [LARGE SCALE GENOMIC DNA]</scope>
    <source>
        <strain evidence="3 4">68-887.2</strain>
    </source>
</reference>
<evidence type="ECO:0000313" key="4">
    <source>
        <dbReference type="Proteomes" id="UP000193986"/>
    </source>
</evidence>
<evidence type="ECO:0000259" key="2">
    <source>
        <dbReference type="Pfam" id="PF02752"/>
    </source>
</evidence>
<dbReference type="Gene3D" id="2.60.40.640">
    <property type="match status" value="1"/>
</dbReference>
<gene>
    <name evidence="3" type="ORF">BCR39DRAFT_502826</name>
</gene>
<feature type="compositionally biased region" description="Polar residues" evidence="1">
    <location>
        <begin position="665"/>
        <end position="677"/>
    </location>
</feature>
<feature type="region of interest" description="Disordered" evidence="1">
    <location>
        <begin position="626"/>
        <end position="726"/>
    </location>
</feature>
<dbReference type="InParanoid" id="A0A1Y2BLB6"/>
<evidence type="ECO:0000313" key="3">
    <source>
        <dbReference type="EMBL" id="ORY35562.1"/>
    </source>
</evidence>
<comment type="caution">
    <text evidence="3">The sequence shown here is derived from an EMBL/GenBank/DDBJ whole genome shotgun (WGS) entry which is preliminary data.</text>
</comment>
<dbReference type="EMBL" id="MCFC01000001">
    <property type="protein sequence ID" value="ORY35562.1"/>
    <property type="molecule type" value="Genomic_DNA"/>
</dbReference>
<dbReference type="InterPro" id="IPR011022">
    <property type="entry name" value="Arrestin_C-like"/>
</dbReference>
<keyword evidence="4" id="KW-1185">Reference proteome</keyword>
<sequence length="726" mass="79008">MLRKETLRSGLPGVFGGPRREIIIQTKISNTDPHGVVFYVIGVVVLGGGQRGRVPGRHSKGLVQFSAYLIDATSDLDMTELTLIPERGSFSGRSYPHEGYLGLSDVICRGKIVTTTPKLARPLDASRVTVTGGPFGACVENVLWERTERVWTAPEDTAPVGDWEHPFQITVPPEAMDQAASALNIGEWKVAWRLEAAVHHRHIPHVGNVLTKAFSLNLYNHRVPDIPPLSPPAAITLGHEAYTTQLYVTAPPRAFGPGDILPISFHVRPEDPSTTIRKATITLIRQVEFIDKTPRRTAREVSPEASSRFNLFRKSSSPQPRLVRIPSDPASLDATDSARTVSAAIIETTTDRLEPGSGGSFWCTTAIELPSRGGRGWDMGETQRTKLVSVSYELKIKLHIRPAKARLAALDFAAIGVPVVIVTTSSAERAEAVGYEALASRVVQRKRTSTRRGLYMQEGTTDINHPATAMRTRSQGPPNLRIPITGIATDIKPILRKADHPPAEQSISFFFPPPAPASPPLVEPTITPPTPSMTLSPSISGPSLLLSPPSTTADVESDSTAASPLDRFQQTGRRISTTSTEEDDLQPSRSRQRLSSISAIVSASDHDSRNDFRPSLPSLSALGLGLPHVPARPRQSRPSTAPAYSRDFTPAFPPQFAVPRPVTSWGRQNGVIQPQQAHSQLPQRSRSQSPHPHPQQSQPQPQPQSRPHPQSQPQPPEASFAFGMDT</sequence>
<feature type="region of interest" description="Disordered" evidence="1">
    <location>
        <begin position="504"/>
        <end position="595"/>
    </location>
</feature>
<accession>A0A1Y2BLB6</accession>
<feature type="compositionally biased region" description="Polar residues" evidence="1">
    <location>
        <begin position="551"/>
        <end position="579"/>
    </location>
</feature>
<dbReference type="AlphaFoldDB" id="A0A1Y2BLB6"/>